<evidence type="ECO:0000256" key="14">
    <source>
        <dbReference type="SAM" id="Phobius"/>
    </source>
</evidence>
<feature type="region of interest" description="Disordered" evidence="13">
    <location>
        <begin position="330"/>
        <end position="412"/>
    </location>
</feature>
<evidence type="ECO:0000259" key="15">
    <source>
        <dbReference type="PROSITE" id="PS51762"/>
    </source>
</evidence>
<reference evidence="16" key="1">
    <citation type="journal article" date="2023" name="Mol. Plant Microbe Interact.">
        <title>Elucidating the Obligate Nature and Biological Capacity of an Invasive Fungal Corn Pathogen.</title>
        <authorList>
            <person name="MacCready J.S."/>
            <person name="Roggenkamp E.M."/>
            <person name="Gdanetz K."/>
            <person name="Chilvers M.I."/>
        </authorList>
    </citation>
    <scope>NUCLEOTIDE SEQUENCE</scope>
    <source>
        <strain evidence="16">PM02</strain>
    </source>
</reference>
<dbReference type="InterPro" id="IPR013320">
    <property type="entry name" value="ConA-like_dom_sf"/>
</dbReference>
<evidence type="ECO:0000256" key="9">
    <source>
        <dbReference type="ARBA" id="ARBA00023180"/>
    </source>
</evidence>
<keyword evidence="17" id="KW-1185">Reference proteome</keyword>
<evidence type="ECO:0000256" key="8">
    <source>
        <dbReference type="ARBA" id="ARBA00023136"/>
    </source>
</evidence>
<dbReference type="GO" id="GO:0008843">
    <property type="term" value="F:endochitinase activity"/>
    <property type="evidence" value="ECO:0007669"/>
    <property type="project" value="UniProtKB-EC"/>
</dbReference>
<dbReference type="InterPro" id="IPR000757">
    <property type="entry name" value="Beta-glucanase-like"/>
</dbReference>
<name>A0AAD9MJA6_9PEZI</name>
<evidence type="ECO:0000256" key="13">
    <source>
        <dbReference type="SAM" id="MobiDB-lite"/>
    </source>
</evidence>
<dbReference type="CDD" id="cd02183">
    <property type="entry name" value="GH16_fungal_CRH1_transglycosylase"/>
    <property type="match status" value="1"/>
</dbReference>
<comment type="caution">
    <text evidence="16">The sequence shown here is derived from an EMBL/GenBank/DDBJ whole genome shotgun (WGS) entry which is preliminary data.</text>
</comment>
<evidence type="ECO:0000256" key="7">
    <source>
        <dbReference type="ARBA" id="ARBA00022801"/>
    </source>
</evidence>
<dbReference type="Pfam" id="PF00722">
    <property type="entry name" value="Glyco_hydro_16"/>
    <property type="match status" value="1"/>
</dbReference>
<evidence type="ECO:0000256" key="2">
    <source>
        <dbReference type="ARBA" id="ARBA00004370"/>
    </source>
</evidence>
<evidence type="ECO:0000256" key="10">
    <source>
        <dbReference type="ARBA" id="ARBA00023295"/>
    </source>
</evidence>
<comment type="similarity">
    <text evidence="12">Belongs to the glycosyl hydrolase 16 family. CRH1 subfamily.</text>
</comment>
<dbReference type="Proteomes" id="UP001217918">
    <property type="component" value="Unassembled WGS sequence"/>
</dbReference>
<evidence type="ECO:0000313" key="16">
    <source>
        <dbReference type="EMBL" id="KAK2074928.1"/>
    </source>
</evidence>
<dbReference type="GO" id="GO:0005975">
    <property type="term" value="P:carbohydrate metabolic process"/>
    <property type="evidence" value="ECO:0007669"/>
    <property type="project" value="InterPro"/>
</dbReference>
<keyword evidence="14" id="KW-0812">Transmembrane</keyword>
<sequence length="412" mass="45051">MDYTFNFNTTPSVDAWEVTAGEPIFDVNNGATFTIKKQGDSPTIRTKFYYFFGRTEVWMKTAPGTGIISSVMTLSDDLDEVDWEFMGGNATHAETNYFGKGRQDFHNAIYYPVDGGHQAAYHNYTTVWTNSSLLYFIDDQLVRTLAPQDANGTQNYPQTPMRLSLGIWAGGDPTLPEGTRQWAGGDTDYSKGPFHMFVKSARVTDFSSGREYSYGDHSGTWQSIQVTPGNSTVQQRLLATPRPSLAQMFDSLPSGAKIGIVAGALGAAAVGLAWALLYCIRQRWRGARQAQLADAKAEEERMELARYKAAGVDPDRLVAQSEYDVQAMPRAEASRQNSYSVPGGADSEKFGAAGRETLTPMPVFRTGSSSPFVPSPLPYSDHPQQPLDFLAGSAASYSDRSPTVYGGVGGYR</sequence>
<keyword evidence="9" id="KW-0325">Glycoprotein</keyword>
<dbReference type="GO" id="GO:0031505">
    <property type="term" value="P:fungal-type cell wall organization"/>
    <property type="evidence" value="ECO:0007669"/>
    <property type="project" value="TreeGrafter"/>
</dbReference>
<dbReference type="GO" id="GO:0016757">
    <property type="term" value="F:glycosyltransferase activity"/>
    <property type="evidence" value="ECO:0007669"/>
    <property type="project" value="UniProtKB-KW"/>
</dbReference>
<dbReference type="SUPFAM" id="SSF49899">
    <property type="entry name" value="Concanavalin A-like lectins/glucanases"/>
    <property type="match status" value="1"/>
</dbReference>
<keyword evidence="10" id="KW-0326">Glycosidase</keyword>
<accession>A0AAD9MJA6</accession>
<dbReference type="Gene3D" id="2.60.120.200">
    <property type="match status" value="1"/>
</dbReference>
<evidence type="ECO:0000256" key="5">
    <source>
        <dbReference type="ARBA" id="ARBA00022679"/>
    </source>
</evidence>
<keyword evidence="14" id="KW-1133">Transmembrane helix</keyword>
<dbReference type="EC" id="3.2.1.14" evidence="3"/>
<keyword evidence="8 14" id="KW-0472">Membrane</keyword>
<evidence type="ECO:0000256" key="4">
    <source>
        <dbReference type="ARBA" id="ARBA00022676"/>
    </source>
</evidence>
<dbReference type="GO" id="GO:0009277">
    <property type="term" value="C:fungal-type cell wall"/>
    <property type="evidence" value="ECO:0007669"/>
    <property type="project" value="TreeGrafter"/>
</dbReference>
<evidence type="ECO:0000256" key="1">
    <source>
        <dbReference type="ARBA" id="ARBA00000822"/>
    </source>
</evidence>
<dbReference type="PANTHER" id="PTHR10963">
    <property type="entry name" value="GLYCOSYL HYDROLASE-RELATED"/>
    <property type="match status" value="1"/>
</dbReference>
<dbReference type="PANTHER" id="PTHR10963:SF27">
    <property type="entry name" value="GLYCOSIDASE-RELATED"/>
    <property type="match status" value="1"/>
</dbReference>
<comment type="catalytic activity">
    <reaction evidence="1">
        <text>Random endo-hydrolysis of N-acetyl-beta-D-glucosaminide (1-&gt;4)-beta-linkages in chitin and chitodextrins.</text>
        <dbReference type="EC" id="3.2.1.14"/>
    </reaction>
</comment>
<feature type="domain" description="GH16" evidence="15">
    <location>
        <begin position="3"/>
        <end position="209"/>
    </location>
</feature>
<gene>
    <name evidence="16" type="ORF">P8C59_009098</name>
</gene>
<evidence type="ECO:0000256" key="3">
    <source>
        <dbReference type="ARBA" id="ARBA00012729"/>
    </source>
</evidence>
<evidence type="ECO:0000256" key="6">
    <source>
        <dbReference type="ARBA" id="ARBA00022729"/>
    </source>
</evidence>
<keyword evidence="5" id="KW-0808">Transferase</keyword>
<protein>
    <recommendedName>
        <fullName evidence="3">chitinase</fullName>
        <ecNumber evidence="3">3.2.1.14</ecNumber>
    </recommendedName>
</protein>
<keyword evidence="7" id="KW-0378">Hydrolase</keyword>
<evidence type="ECO:0000256" key="12">
    <source>
        <dbReference type="ARBA" id="ARBA00038074"/>
    </source>
</evidence>
<keyword evidence="4" id="KW-0328">Glycosyltransferase</keyword>
<dbReference type="PROSITE" id="PS51762">
    <property type="entry name" value="GH16_2"/>
    <property type="match status" value="1"/>
</dbReference>
<dbReference type="GO" id="GO:0016020">
    <property type="term" value="C:membrane"/>
    <property type="evidence" value="ECO:0007669"/>
    <property type="project" value="UniProtKB-SubCell"/>
</dbReference>
<organism evidence="16 17">
    <name type="scientific">Phyllachora maydis</name>
    <dbReference type="NCBI Taxonomy" id="1825666"/>
    <lineage>
        <taxon>Eukaryota</taxon>
        <taxon>Fungi</taxon>
        <taxon>Dikarya</taxon>
        <taxon>Ascomycota</taxon>
        <taxon>Pezizomycotina</taxon>
        <taxon>Sordariomycetes</taxon>
        <taxon>Sordariomycetidae</taxon>
        <taxon>Phyllachorales</taxon>
        <taxon>Phyllachoraceae</taxon>
        <taxon>Phyllachora</taxon>
    </lineage>
</organism>
<feature type="transmembrane region" description="Helical" evidence="14">
    <location>
        <begin position="258"/>
        <end position="280"/>
    </location>
</feature>
<keyword evidence="6" id="KW-0732">Signal</keyword>
<keyword evidence="11" id="KW-0961">Cell wall biogenesis/degradation</keyword>
<dbReference type="AlphaFoldDB" id="A0AAD9MJA6"/>
<comment type="subcellular location">
    <subcellularLocation>
        <location evidence="2">Membrane</location>
    </subcellularLocation>
</comment>
<evidence type="ECO:0000256" key="11">
    <source>
        <dbReference type="ARBA" id="ARBA00023316"/>
    </source>
</evidence>
<dbReference type="EMBL" id="JAQQPM010000009">
    <property type="protein sequence ID" value="KAK2074928.1"/>
    <property type="molecule type" value="Genomic_DNA"/>
</dbReference>
<evidence type="ECO:0000313" key="17">
    <source>
        <dbReference type="Proteomes" id="UP001217918"/>
    </source>
</evidence>
<dbReference type="InterPro" id="IPR050546">
    <property type="entry name" value="Glycosyl_Hydrlase_16"/>
</dbReference>
<proteinExistence type="inferred from homology"/>